<evidence type="ECO:0000259" key="11">
    <source>
        <dbReference type="PROSITE" id="PS51194"/>
    </source>
</evidence>
<evidence type="ECO:0000256" key="1">
    <source>
        <dbReference type="ARBA" id="ARBA00012552"/>
    </source>
</evidence>
<feature type="region of interest" description="Disordered" evidence="9">
    <location>
        <begin position="88"/>
        <end position="120"/>
    </location>
</feature>
<evidence type="ECO:0000256" key="4">
    <source>
        <dbReference type="ARBA" id="ARBA00022806"/>
    </source>
</evidence>
<dbReference type="Proteomes" id="UP001431209">
    <property type="component" value="Unassembled WGS sequence"/>
</dbReference>
<comment type="catalytic activity">
    <reaction evidence="7">
        <text>ATP + H2O = ADP + phosphate + H(+)</text>
        <dbReference type="Rhea" id="RHEA:13065"/>
        <dbReference type="ChEBI" id="CHEBI:15377"/>
        <dbReference type="ChEBI" id="CHEBI:15378"/>
        <dbReference type="ChEBI" id="CHEBI:30616"/>
        <dbReference type="ChEBI" id="CHEBI:43474"/>
        <dbReference type="ChEBI" id="CHEBI:456216"/>
        <dbReference type="EC" id="3.6.4.13"/>
    </reaction>
</comment>
<evidence type="ECO:0000256" key="2">
    <source>
        <dbReference type="ARBA" id="ARBA00022741"/>
    </source>
</evidence>
<keyword evidence="13" id="KW-1185">Reference proteome</keyword>
<evidence type="ECO:0000256" key="3">
    <source>
        <dbReference type="ARBA" id="ARBA00022801"/>
    </source>
</evidence>
<keyword evidence="4 8" id="KW-0347">Helicase</keyword>
<dbReference type="InterPro" id="IPR000629">
    <property type="entry name" value="RNA-helicase_DEAD-box_CS"/>
</dbReference>
<dbReference type="PROSITE" id="PS51192">
    <property type="entry name" value="HELICASE_ATP_BIND_1"/>
    <property type="match status" value="1"/>
</dbReference>
<dbReference type="EC" id="3.6.4.13" evidence="1"/>
<comment type="similarity">
    <text evidence="6">Belongs to the DEAD box helicase family. DDX23/PRP28 subfamily.</text>
</comment>
<organism evidence="12 13">
    <name type="scientific">Acrasis kona</name>
    <dbReference type="NCBI Taxonomy" id="1008807"/>
    <lineage>
        <taxon>Eukaryota</taxon>
        <taxon>Discoba</taxon>
        <taxon>Heterolobosea</taxon>
        <taxon>Tetramitia</taxon>
        <taxon>Eutetramitia</taxon>
        <taxon>Acrasidae</taxon>
        <taxon>Acrasis</taxon>
    </lineage>
</organism>
<accession>A0AAW2ZFF6</accession>
<dbReference type="GO" id="GO:0005524">
    <property type="term" value="F:ATP binding"/>
    <property type="evidence" value="ECO:0007669"/>
    <property type="project" value="UniProtKB-KW"/>
</dbReference>
<dbReference type="InterPro" id="IPR001650">
    <property type="entry name" value="Helicase_C-like"/>
</dbReference>
<keyword evidence="3 8" id="KW-0378">Hydrolase</keyword>
<gene>
    <name evidence="12" type="ORF">AKO1_000119</name>
</gene>
<dbReference type="Pfam" id="PF25430">
    <property type="entry name" value="DDX23"/>
    <property type="match status" value="1"/>
</dbReference>
<feature type="domain" description="Helicase C-terminal" evidence="11">
    <location>
        <begin position="504"/>
        <end position="663"/>
    </location>
</feature>
<sequence>MDRRDYRSHSRRRSRSPEDRREYDRYERNDREKHKLLEEPAFKRRKQDEDNVTKPSNPYLMNDYVTDKSSSDWRKNASLEDILKKKQDLDAAQSKPIFTQKKERSRNKDLLGENKQDDRRRQIEQMRKEREQLLQQHQSQSSHLDAARQKEIQEIKDEYLNKKEQKKKINKQGDRNRFSFGWNASDDTSRDTLDIPRYESQLQFGRGKLAGTDLPESSSRKSRLNLNKLGKPWQEKSIQEMDERDWKILKEDFEINSRGGKVPNPVRYWEEVDSISTDLLDIIYEVGYKEPTPIQRACIPIGLENRDLIGLAETGSGKTFAFLLPLLIYVSKQPKLTGARIQDGPYALVLVPTRELALQIEEEARKFTTKLGYRVHSVIGGIDYSTQNNMLRDGCEILIATPGRMVDCLESHYVVLNQCNYVVLDEADRMVSMGFEAQLNSILDAMPSSNIRSEDETLEESERVYRQTTMFSATMKPELEKLASKYLRRKIVITIGEANKAVERIQQKVVFCKNENDKRKQLISVLEGADPLIVIFVNTKTRVDEVARAIRDMYRVATIHGGKSQDARETALDAFQNHECDVMVATDVLGRGIDIKDISLVINYDLPKVISTYTHRIGRTGRAGRKGDSVSFFTNEDTEIAYDLRLMLEAGNNLVPQELQKHESAQKPVASAQLITQPLQRKNQVIFK</sequence>
<dbReference type="InterPro" id="IPR011545">
    <property type="entry name" value="DEAD/DEAH_box_helicase_dom"/>
</dbReference>
<feature type="region of interest" description="Disordered" evidence="9">
    <location>
        <begin position="1"/>
        <end position="72"/>
    </location>
</feature>
<evidence type="ECO:0000256" key="6">
    <source>
        <dbReference type="ARBA" id="ARBA00037954"/>
    </source>
</evidence>
<evidence type="ECO:0000313" key="13">
    <source>
        <dbReference type="Proteomes" id="UP001431209"/>
    </source>
</evidence>
<evidence type="ECO:0000259" key="10">
    <source>
        <dbReference type="PROSITE" id="PS51192"/>
    </source>
</evidence>
<dbReference type="CDD" id="cd18787">
    <property type="entry name" value="SF2_C_DEAD"/>
    <property type="match status" value="1"/>
</dbReference>
<dbReference type="EMBL" id="JAOPGA020001371">
    <property type="protein sequence ID" value="KAL0487733.1"/>
    <property type="molecule type" value="Genomic_DNA"/>
</dbReference>
<dbReference type="InterPro" id="IPR014001">
    <property type="entry name" value="Helicase_ATP-bd"/>
</dbReference>
<evidence type="ECO:0000256" key="5">
    <source>
        <dbReference type="ARBA" id="ARBA00022840"/>
    </source>
</evidence>
<dbReference type="CDD" id="cd17945">
    <property type="entry name" value="DEADc_DDX23"/>
    <property type="match status" value="1"/>
</dbReference>
<dbReference type="GO" id="GO:0003724">
    <property type="term" value="F:RNA helicase activity"/>
    <property type="evidence" value="ECO:0007669"/>
    <property type="project" value="UniProtKB-EC"/>
</dbReference>
<dbReference type="InterPro" id="IPR027417">
    <property type="entry name" value="P-loop_NTPase"/>
</dbReference>
<dbReference type="SUPFAM" id="SSF52540">
    <property type="entry name" value="P-loop containing nucleoside triphosphate hydrolases"/>
    <property type="match status" value="1"/>
</dbReference>
<feature type="compositionally biased region" description="Basic and acidic residues" evidence="9">
    <location>
        <begin position="100"/>
        <end position="120"/>
    </location>
</feature>
<keyword evidence="2 8" id="KW-0547">Nucleotide-binding</keyword>
<keyword evidence="5 8" id="KW-0067">ATP-binding</keyword>
<dbReference type="Pfam" id="PF00270">
    <property type="entry name" value="DEAD"/>
    <property type="match status" value="1"/>
</dbReference>
<reference evidence="12 13" key="1">
    <citation type="submission" date="2024-03" db="EMBL/GenBank/DDBJ databases">
        <title>The Acrasis kona genome and developmental transcriptomes reveal deep origins of eukaryotic multicellular pathways.</title>
        <authorList>
            <person name="Sheikh S."/>
            <person name="Fu C.-J."/>
            <person name="Brown M.W."/>
            <person name="Baldauf S.L."/>
        </authorList>
    </citation>
    <scope>NUCLEOTIDE SEQUENCE [LARGE SCALE GENOMIC DNA]</scope>
    <source>
        <strain evidence="12 13">ATCC MYA-3509</strain>
    </source>
</reference>
<evidence type="ECO:0000256" key="8">
    <source>
        <dbReference type="RuleBase" id="RU000492"/>
    </source>
</evidence>
<proteinExistence type="inferred from homology"/>
<protein>
    <recommendedName>
        <fullName evidence="1">RNA helicase</fullName>
        <ecNumber evidence="1">3.6.4.13</ecNumber>
    </recommendedName>
</protein>
<dbReference type="GO" id="GO:0003676">
    <property type="term" value="F:nucleic acid binding"/>
    <property type="evidence" value="ECO:0007669"/>
    <property type="project" value="InterPro"/>
</dbReference>
<comment type="caution">
    <text evidence="12">The sequence shown here is derived from an EMBL/GenBank/DDBJ whole genome shotgun (WGS) entry which is preliminary data.</text>
</comment>
<dbReference type="PANTHER" id="PTHR47958">
    <property type="entry name" value="ATP-DEPENDENT RNA HELICASE DBP3"/>
    <property type="match status" value="1"/>
</dbReference>
<dbReference type="Pfam" id="PF00271">
    <property type="entry name" value="Helicase_C"/>
    <property type="match status" value="1"/>
</dbReference>
<feature type="domain" description="Helicase ATP-binding" evidence="10">
    <location>
        <begin position="299"/>
        <end position="493"/>
    </location>
</feature>
<feature type="compositionally biased region" description="Basic and acidic residues" evidence="9">
    <location>
        <begin position="15"/>
        <end position="52"/>
    </location>
</feature>
<dbReference type="Gene3D" id="3.40.50.300">
    <property type="entry name" value="P-loop containing nucleotide triphosphate hydrolases"/>
    <property type="match status" value="2"/>
</dbReference>
<dbReference type="AlphaFoldDB" id="A0AAW2ZFF6"/>
<evidence type="ECO:0000256" key="9">
    <source>
        <dbReference type="SAM" id="MobiDB-lite"/>
    </source>
</evidence>
<evidence type="ECO:0000313" key="12">
    <source>
        <dbReference type="EMBL" id="KAL0487733.1"/>
    </source>
</evidence>
<dbReference type="InterPro" id="IPR057479">
    <property type="entry name" value="PRP28/DDX23-like_helical"/>
</dbReference>
<dbReference type="GO" id="GO:0016787">
    <property type="term" value="F:hydrolase activity"/>
    <property type="evidence" value="ECO:0007669"/>
    <property type="project" value="UniProtKB-KW"/>
</dbReference>
<dbReference type="PROSITE" id="PS51194">
    <property type="entry name" value="HELICASE_CTER"/>
    <property type="match status" value="1"/>
</dbReference>
<name>A0AAW2ZFF6_9EUKA</name>
<dbReference type="SMART" id="SM00490">
    <property type="entry name" value="HELICc"/>
    <property type="match status" value="1"/>
</dbReference>
<dbReference type="PROSITE" id="PS00039">
    <property type="entry name" value="DEAD_ATP_HELICASE"/>
    <property type="match status" value="1"/>
</dbReference>
<evidence type="ECO:0000256" key="7">
    <source>
        <dbReference type="ARBA" id="ARBA00047984"/>
    </source>
</evidence>
<dbReference type="SMART" id="SM00487">
    <property type="entry name" value="DEXDc"/>
    <property type="match status" value="1"/>
</dbReference>